<comment type="caution">
    <text evidence="2">The sequence shown here is derived from an EMBL/GenBank/DDBJ whole genome shotgun (WGS) entry which is preliminary data.</text>
</comment>
<proteinExistence type="predicted"/>
<feature type="region of interest" description="Disordered" evidence="1">
    <location>
        <begin position="47"/>
        <end position="67"/>
    </location>
</feature>
<gene>
    <name evidence="2" type="ORF">CDAR_564271</name>
</gene>
<name>A0AAV4VKB0_9ARAC</name>
<sequence>MLSKRLPSYLVSVSYRTQFFFLDVRPTSLHFTSDAAMNFSTSRSGAANKLRKTMSEEEEEKEKRKEGSDLGSFGILFIAAVKLSGNATMNIVS</sequence>
<keyword evidence="3" id="KW-1185">Reference proteome</keyword>
<protein>
    <submittedName>
        <fullName evidence="2">Uncharacterized protein</fullName>
    </submittedName>
</protein>
<dbReference type="AlphaFoldDB" id="A0AAV4VKB0"/>
<dbReference type="EMBL" id="BPLQ01013145">
    <property type="protein sequence ID" value="GIY70306.1"/>
    <property type="molecule type" value="Genomic_DNA"/>
</dbReference>
<evidence type="ECO:0000313" key="2">
    <source>
        <dbReference type="EMBL" id="GIY70306.1"/>
    </source>
</evidence>
<dbReference type="Proteomes" id="UP001054837">
    <property type="component" value="Unassembled WGS sequence"/>
</dbReference>
<accession>A0AAV4VKB0</accession>
<evidence type="ECO:0000256" key="1">
    <source>
        <dbReference type="SAM" id="MobiDB-lite"/>
    </source>
</evidence>
<evidence type="ECO:0000313" key="3">
    <source>
        <dbReference type="Proteomes" id="UP001054837"/>
    </source>
</evidence>
<organism evidence="2 3">
    <name type="scientific">Caerostris darwini</name>
    <dbReference type="NCBI Taxonomy" id="1538125"/>
    <lineage>
        <taxon>Eukaryota</taxon>
        <taxon>Metazoa</taxon>
        <taxon>Ecdysozoa</taxon>
        <taxon>Arthropoda</taxon>
        <taxon>Chelicerata</taxon>
        <taxon>Arachnida</taxon>
        <taxon>Araneae</taxon>
        <taxon>Araneomorphae</taxon>
        <taxon>Entelegynae</taxon>
        <taxon>Araneoidea</taxon>
        <taxon>Araneidae</taxon>
        <taxon>Caerostris</taxon>
    </lineage>
</organism>
<reference evidence="2 3" key="1">
    <citation type="submission" date="2021-06" db="EMBL/GenBank/DDBJ databases">
        <title>Caerostris darwini draft genome.</title>
        <authorList>
            <person name="Kono N."/>
            <person name="Arakawa K."/>
        </authorList>
    </citation>
    <scope>NUCLEOTIDE SEQUENCE [LARGE SCALE GENOMIC DNA]</scope>
</reference>